<sequence length="137" mass="16575">MNAKECFDKNKTSIIENKKETILSVKKILDKIKGHYLHDKYQDMLEKQSICLTNFLFKKYGNDHLIHENVPNYKNVNEKNAITFYHKIFWNENYYSFRWEWKGSDKLPELKFEKGTAEHDELTKCNDEFMPPFRKKS</sequence>
<organism evidence="1 2">
    <name type="scientific">Meloidogyne hapla</name>
    <name type="common">Root-knot nematode worm</name>
    <dbReference type="NCBI Taxonomy" id="6305"/>
    <lineage>
        <taxon>Eukaryota</taxon>
        <taxon>Metazoa</taxon>
        <taxon>Ecdysozoa</taxon>
        <taxon>Nematoda</taxon>
        <taxon>Chromadorea</taxon>
        <taxon>Rhabditida</taxon>
        <taxon>Tylenchina</taxon>
        <taxon>Tylenchomorpha</taxon>
        <taxon>Tylenchoidea</taxon>
        <taxon>Meloidogynidae</taxon>
        <taxon>Meloidogyninae</taxon>
        <taxon>Meloidogyne</taxon>
    </lineage>
</organism>
<accession>A0A1I8B4K1</accession>
<evidence type="ECO:0000313" key="2">
    <source>
        <dbReference type="WBParaSite" id="MhA1_Contig1409.frz3.gene2"/>
    </source>
</evidence>
<dbReference type="AlphaFoldDB" id="A0A1I8B4K1"/>
<dbReference type="Proteomes" id="UP000095281">
    <property type="component" value="Unplaced"/>
</dbReference>
<evidence type="ECO:0000313" key="1">
    <source>
        <dbReference type="Proteomes" id="UP000095281"/>
    </source>
</evidence>
<dbReference type="WBParaSite" id="MhA1_Contig1409.frz3.gene2">
    <property type="protein sequence ID" value="MhA1_Contig1409.frz3.gene2"/>
    <property type="gene ID" value="MhA1_Contig1409.frz3.gene2"/>
</dbReference>
<name>A0A1I8B4K1_MELHA</name>
<reference evidence="2" key="1">
    <citation type="submission" date="2016-11" db="UniProtKB">
        <authorList>
            <consortium name="WormBaseParasite"/>
        </authorList>
    </citation>
    <scope>IDENTIFICATION</scope>
</reference>
<protein>
    <submittedName>
        <fullName evidence="2">PIR Superfamily Protein</fullName>
    </submittedName>
</protein>
<keyword evidence="1" id="KW-1185">Reference proteome</keyword>
<proteinExistence type="predicted"/>